<name>A0A399F1Y5_9DEIN</name>
<reference evidence="2 3" key="1">
    <citation type="submission" date="2018-08" db="EMBL/GenBank/DDBJ databases">
        <title>Meiothermus luteus KCTC 52599 genome sequencing project.</title>
        <authorList>
            <person name="Da Costa M.S."/>
            <person name="Albuquerque L."/>
            <person name="Raposo P."/>
            <person name="Froufe H.J.C."/>
            <person name="Barroso C.S."/>
            <person name="Egas C."/>
        </authorList>
    </citation>
    <scope>NUCLEOTIDE SEQUENCE [LARGE SCALE GENOMIC DNA]</scope>
    <source>
        <strain evidence="2 3">KCTC 52599</strain>
    </source>
</reference>
<proteinExistence type="predicted"/>
<dbReference type="OrthoDB" id="25807at2"/>
<dbReference type="InterPro" id="IPR025493">
    <property type="entry name" value="DUF4384"/>
</dbReference>
<feature type="domain" description="DUF4384" evidence="1">
    <location>
        <begin position="47"/>
        <end position="125"/>
    </location>
</feature>
<comment type="caution">
    <text evidence="2">The sequence shown here is derived from an EMBL/GenBank/DDBJ whole genome shotgun (WGS) entry which is preliminary data.</text>
</comment>
<protein>
    <recommendedName>
        <fullName evidence="1">DUF4384 domain-containing protein</fullName>
    </recommendedName>
</protein>
<evidence type="ECO:0000259" key="1">
    <source>
        <dbReference type="Pfam" id="PF14326"/>
    </source>
</evidence>
<dbReference type="EMBL" id="QWKZ01000004">
    <property type="protein sequence ID" value="RIH89716.1"/>
    <property type="molecule type" value="Genomic_DNA"/>
</dbReference>
<evidence type="ECO:0000313" key="2">
    <source>
        <dbReference type="EMBL" id="RIH89716.1"/>
    </source>
</evidence>
<dbReference type="Proteomes" id="UP000265800">
    <property type="component" value="Unassembled WGS sequence"/>
</dbReference>
<organism evidence="2 3">
    <name type="scientific">Meiothermus luteus</name>
    <dbReference type="NCBI Taxonomy" id="2026184"/>
    <lineage>
        <taxon>Bacteria</taxon>
        <taxon>Thermotogati</taxon>
        <taxon>Deinococcota</taxon>
        <taxon>Deinococci</taxon>
        <taxon>Thermales</taxon>
        <taxon>Thermaceae</taxon>
        <taxon>Meiothermus</taxon>
    </lineage>
</organism>
<accession>A0A399F1Y5</accession>
<dbReference type="AlphaFoldDB" id="A0A399F1Y5"/>
<evidence type="ECO:0000313" key="3">
    <source>
        <dbReference type="Proteomes" id="UP000265800"/>
    </source>
</evidence>
<keyword evidence="3" id="KW-1185">Reference proteome</keyword>
<dbReference type="Pfam" id="PF14326">
    <property type="entry name" value="DUF4384"/>
    <property type="match status" value="1"/>
</dbReference>
<gene>
    <name evidence="2" type="ORF">Mlute_00229</name>
</gene>
<dbReference type="RefSeq" id="WP_119358944.1">
    <property type="nucleotide sequence ID" value="NZ_QWKZ01000004.1"/>
</dbReference>
<sequence length="166" mass="18631">MRFLGFFLLLLVGCAPQVGFGDKERREWGLQPVISDFAPDRGEGAKYRLRERVFFSFTLSQPGYVTLVTMDPDGTTVVLERNVQLPAGKHTFPLAADRNAQGQAAYLVVPPLGPSRFRLLYTSTPAPSRELFRGKLSNEEFNRHTRAYLGEAPVRDVAETWMEAVP</sequence>